<name>A0ABQ9X2T8_9EUKA</name>
<feature type="region of interest" description="Disordered" evidence="1">
    <location>
        <begin position="1"/>
        <end position="21"/>
    </location>
</feature>
<protein>
    <submittedName>
        <fullName evidence="2">Uncharacterized protein</fullName>
    </submittedName>
</protein>
<gene>
    <name evidence="2" type="ORF">BLNAU_19403</name>
</gene>
<evidence type="ECO:0000256" key="1">
    <source>
        <dbReference type="SAM" id="MobiDB-lite"/>
    </source>
</evidence>
<dbReference type="EMBL" id="JARBJD010000251">
    <property type="protein sequence ID" value="KAK2945669.1"/>
    <property type="molecule type" value="Genomic_DNA"/>
</dbReference>
<comment type="caution">
    <text evidence="2">The sequence shown here is derived from an EMBL/GenBank/DDBJ whole genome shotgun (WGS) entry which is preliminary data.</text>
</comment>
<reference evidence="2 3" key="1">
    <citation type="journal article" date="2022" name="bioRxiv">
        <title>Genomics of Preaxostyla Flagellates Illuminates Evolutionary Transitions and the Path Towards Mitochondrial Loss.</title>
        <authorList>
            <person name="Novak L.V.F."/>
            <person name="Treitli S.C."/>
            <person name="Pyrih J."/>
            <person name="Halakuc P."/>
            <person name="Pipaliya S.V."/>
            <person name="Vacek V."/>
            <person name="Brzon O."/>
            <person name="Soukal P."/>
            <person name="Eme L."/>
            <person name="Dacks J.B."/>
            <person name="Karnkowska A."/>
            <person name="Elias M."/>
            <person name="Hampl V."/>
        </authorList>
    </citation>
    <scope>NUCLEOTIDE SEQUENCE [LARGE SCALE GENOMIC DNA]</scope>
    <source>
        <strain evidence="2">NAU3</strain>
        <tissue evidence="2">Gut</tissue>
    </source>
</reference>
<proteinExistence type="predicted"/>
<dbReference type="Proteomes" id="UP001281761">
    <property type="component" value="Unassembled WGS sequence"/>
</dbReference>
<evidence type="ECO:0000313" key="2">
    <source>
        <dbReference type="EMBL" id="KAK2945669.1"/>
    </source>
</evidence>
<keyword evidence="3" id="KW-1185">Reference proteome</keyword>
<accession>A0ABQ9X2T8</accession>
<evidence type="ECO:0000313" key="3">
    <source>
        <dbReference type="Proteomes" id="UP001281761"/>
    </source>
</evidence>
<sequence length="71" mass="7721">MNVTETLENLPDPRETGLLADPDIGGAEVARISPTEGIPQPLRALQKCDVARAGVKGNNDKRSNSRLRRLQ</sequence>
<organism evidence="2 3">
    <name type="scientific">Blattamonas nauphoetae</name>
    <dbReference type="NCBI Taxonomy" id="2049346"/>
    <lineage>
        <taxon>Eukaryota</taxon>
        <taxon>Metamonada</taxon>
        <taxon>Preaxostyla</taxon>
        <taxon>Oxymonadida</taxon>
        <taxon>Blattamonas</taxon>
    </lineage>
</organism>
<feature type="region of interest" description="Disordered" evidence="1">
    <location>
        <begin position="52"/>
        <end position="71"/>
    </location>
</feature>